<dbReference type="AlphaFoldDB" id="A0A381N249"/>
<dbReference type="Gene3D" id="3.40.47.10">
    <property type="match status" value="1"/>
</dbReference>
<gene>
    <name evidence="2" type="ORF">METZ01_LOCUS1515</name>
</gene>
<organism evidence="2">
    <name type="scientific">marine metagenome</name>
    <dbReference type="NCBI Taxonomy" id="408172"/>
    <lineage>
        <taxon>unclassified sequences</taxon>
        <taxon>metagenomes</taxon>
        <taxon>ecological metagenomes</taxon>
    </lineage>
</organism>
<dbReference type="PANTHER" id="PTHR42870">
    <property type="entry name" value="ACETYL-COA C-ACETYLTRANSFERASE"/>
    <property type="match status" value="1"/>
</dbReference>
<sequence length="136" mass="14592">MATINKKRQLGRPVSIVGGGLSQFGAFADKDSRDLFVEAFQDMVQSMDRGFDIQDIECAYVGNYSSDLFEHQGHTAPIVADWLGITPIPITRIENACASSGSALREGVMAIASGMYDVVLVGGMEKMTNLPTDGVT</sequence>
<accession>A0A381N249</accession>
<feature type="domain" description="Thiolase N-terminal" evidence="1">
    <location>
        <begin position="14"/>
        <end position="133"/>
    </location>
</feature>
<proteinExistence type="predicted"/>
<dbReference type="GO" id="GO:0016747">
    <property type="term" value="F:acyltransferase activity, transferring groups other than amino-acyl groups"/>
    <property type="evidence" value="ECO:0007669"/>
    <property type="project" value="InterPro"/>
</dbReference>
<dbReference type="Pfam" id="PF00108">
    <property type="entry name" value="Thiolase_N"/>
    <property type="match status" value="1"/>
</dbReference>
<dbReference type="InterPro" id="IPR016039">
    <property type="entry name" value="Thiolase-like"/>
</dbReference>
<evidence type="ECO:0000259" key="1">
    <source>
        <dbReference type="Pfam" id="PF00108"/>
    </source>
</evidence>
<dbReference type="InterPro" id="IPR020616">
    <property type="entry name" value="Thiolase_N"/>
</dbReference>
<dbReference type="EMBL" id="UINC01000079">
    <property type="protein sequence ID" value="SUZ48661.1"/>
    <property type="molecule type" value="Genomic_DNA"/>
</dbReference>
<feature type="non-terminal residue" evidence="2">
    <location>
        <position position="136"/>
    </location>
</feature>
<protein>
    <recommendedName>
        <fullName evidence="1">Thiolase N-terminal domain-containing protein</fullName>
    </recommendedName>
</protein>
<dbReference type="SUPFAM" id="SSF53901">
    <property type="entry name" value="Thiolase-like"/>
    <property type="match status" value="1"/>
</dbReference>
<evidence type="ECO:0000313" key="2">
    <source>
        <dbReference type="EMBL" id="SUZ48661.1"/>
    </source>
</evidence>
<name>A0A381N249_9ZZZZ</name>
<reference evidence="2" key="1">
    <citation type="submission" date="2018-05" db="EMBL/GenBank/DDBJ databases">
        <authorList>
            <person name="Lanie J.A."/>
            <person name="Ng W.-L."/>
            <person name="Kazmierczak K.M."/>
            <person name="Andrzejewski T.M."/>
            <person name="Davidsen T.M."/>
            <person name="Wayne K.J."/>
            <person name="Tettelin H."/>
            <person name="Glass J.I."/>
            <person name="Rusch D."/>
            <person name="Podicherti R."/>
            <person name="Tsui H.-C.T."/>
            <person name="Winkler M.E."/>
        </authorList>
    </citation>
    <scope>NUCLEOTIDE SEQUENCE</scope>
</reference>
<dbReference type="PANTHER" id="PTHR42870:SF6">
    <property type="entry name" value="ACETYL-COA C-ACYLTRANSFERASE"/>
    <property type="match status" value="1"/>
</dbReference>